<comment type="caution">
    <text evidence="8">The sequence shown here is derived from an EMBL/GenBank/DDBJ whole genome shotgun (WGS) entry which is preliminary data.</text>
</comment>
<gene>
    <name evidence="5 8" type="primary">hisD</name>
    <name evidence="8" type="ORF">ACFFGX_19730</name>
</gene>
<dbReference type="PRINTS" id="PR00083">
    <property type="entry name" value="HOLDHDRGNASE"/>
</dbReference>
<keyword evidence="3 5" id="KW-0862">Zinc</keyword>
<dbReference type="RefSeq" id="WP_376948604.1">
    <property type="nucleotide sequence ID" value="NZ_CP171449.1"/>
</dbReference>
<evidence type="ECO:0000256" key="6">
    <source>
        <dbReference type="PIRNR" id="PIRNR000099"/>
    </source>
</evidence>
<evidence type="ECO:0000313" key="9">
    <source>
        <dbReference type="Proteomes" id="UP001589891"/>
    </source>
</evidence>
<feature type="active site" description="Proton acceptor" evidence="5">
    <location>
        <position position="334"/>
    </location>
</feature>
<keyword evidence="4 5" id="KW-0560">Oxidoreductase</keyword>
<dbReference type="Pfam" id="PF00815">
    <property type="entry name" value="Histidinol_dh"/>
    <property type="match status" value="1"/>
</dbReference>
<keyword evidence="2 5" id="KW-0479">Metal-binding</keyword>
<dbReference type="InterPro" id="IPR022695">
    <property type="entry name" value="Histidinol_DH_monofunct"/>
</dbReference>
<dbReference type="PANTHER" id="PTHR21256">
    <property type="entry name" value="HISTIDINOL DEHYDROGENASE HDH"/>
    <property type="match status" value="1"/>
</dbReference>
<accession>A0ABV6SQ76</accession>
<dbReference type="PROSITE" id="PS00611">
    <property type="entry name" value="HISOL_DEHYDROGENASE"/>
    <property type="match status" value="1"/>
</dbReference>
<evidence type="ECO:0000256" key="4">
    <source>
        <dbReference type="ARBA" id="ARBA00023002"/>
    </source>
</evidence>
<dbReference type="EMBL" id="JBHLSS010000127">
    <property type="protein sequence ID" value="MFC0711677.1"/>
    <property type="molecule type" value="Genomic_DNA"/>
</dbReference>
<dbReference type="SUPFAM" id="SSF53720">
    <property type="entry name" value="ALDH-like"/>
    <property type="match status" value="1"/>
</dbReference>
<name>A0ABV6SQ76_AZOPA</name>
<feature type="binding site" evidence="5">
    <location>
        <position position="220"/>
    </location>
    <ligand>
        <name>NAD(+)</name>
        <dbReference type="ChEBI" id="CHEBI:57540"/>
    </ligand>
</feature>
<dbReference type="HAMAP" id="MF_01024">
    <property type="entry name" value="HisD"/>
    <property type="match status" value="1"/>
</dbReference>
<keyword evidence="9" id="KW-1185">Reference proteome</keyword>
<sequence length="436" mass="47331">MTASLALRRLDAADPDFPRHLDHLLSWESVSDEAVNRRVLDILQAVRERGDAAVVEFTRRFDNVEAGSMAELILPRERLELALTRISREQREALEKAAGRVRLYHERQKQDSWTYTEADGTVLGQQVTPLDRAGLYVPGGKAAYPSSVLMNAIPAKVAGVAEVVMVVPTPRGELNELVLAAACVAGVDRVFTIGGAQAVAALAYGTESVPQVDKIVGPGNIYVATAKRHVFGQVGIDMIAGPSEILVVCDGQSDPDWIAMDLFSQAEHDEDAQSILVSPDADFLEWVAESIARLLPTMERAKIIRTSLERRGALIRVTDLEQAITVANRIAPEHLELSVTDPQRWLPKIRHAGAIFMGRYTAEALGDYCAGPNHVLPTSGTARFSSPLGVYDFQKRSSIIFCSAAGASELGETASVLARGESLTAHARSAEYRIKA</sequence>
<feature type="binding site" evidence="5">
    <location>
        <position position="426"/>
    </location>
    <ligand>
        <name>Zn(2+)</name>
        <dbReference type="ChEBI" id="CHEBI:29105"/>
    </ligand>
</feature>
<feature type="binding site" evidence="5">
    <location>
        <position position="265"/>
    </location>
    <ligand>
        <name>Zn(2+)</name>
        <dbReference type="ChEBI" id="CHEBI:29105"/>
    </ligand>
</feature>
<comment type="cofactor">
    <cofactor evidence="5">
        <name>Zn(2+)</name>
        <dbReference type="ChEBI" id="CHEBI:29105"/>
    </cofactor>
    <text evidence="5">Binds 1 zinc ion per subunit.</text>
</comment>
<keyword evidence="5" id="KW-0028">Amino-acid biosynthesis</keyword>
<comment type="catalytic activity">
    <reaction evidence="5">
        <text>L-histidinol + 2 NAD(+) + H2O = L-histidine + 2 NADH + 3 H(+)</text>
        <dbReference type="Rhea" id="RHEA:20641"/>
        <dbReference type="ChEBI" id="CHEBI:15377"/>
        <dbReference type="ChEBI" id="CHEBI:15378"/>
        <dbReference type="ChEBI" id="CHEBI:57540"/>
        <dbReference type="ChEBI" id="CHEBI:57595"/>
        <dbReference type="ChEBI" id="CHEBI:57699"/>
        <dbReference type="ChEBI" id="CHEBI:57945"/>
        <dbReference type="EC" id="1.1.1.23"/>
    </reaction>
</comment>
<dbReference type="InterPro" id="IPR016161">
    <property type="entry name" value="Ald_DH/histidinol_DH"/>
</dbReference>
<dbReference type="InterPro" id="IPR012131">
    <property type="entry name" value="Hstdl_DH"/>
</dbReference>
<dbReference type="GO" id="GO:0004399">
    <property type="term" value="F:histidinol dehydrogenase activity"/>
    <property type="evidence" value="ECO:0007669"/>
    <property type="project" value="UniProtKB-EC"/>
</dbReference>
<proteinExistence type="inferred from homology"/>
<feature type="binding site" evidence="5">
    <location>
        <position position="367"/>
    </location>
    <ligand>
        <name>substrate</name>
    </ligand>
</feature>
<dbReference type="InterPro" id="IPR001692">
    <property type="entry name" value="Histidinol_DH_CS"/>
</dbReference>
<evidence type="ECO:0000256" key="2">
    <source>
        <dbReference type="ARBA" id="ARBA00022723"/>
    </source>
</evidence>
<reference evidence="8 9" key="1">
    <citation type="submission" date="2024-09" db="EMBL/GenBank/DDBJ databases">
        <authorList>
            <person name="Sun Q."/>
            <person name="Mori K."/>
        </authorList>
    </citation>
    <scope>NUCLEOTIDE SEQUENCE [LARGE SCALE GENOMIC DNA]</scope>
    <source>
        <strain evidence="8 9">NCAIM B.01794</strain>
    </source>
</reference>
<dbReference type="CDD" id="cd06572">
    <property type="entry name" value="Histidinol_dh"/>
    <property type="match status" value="1"/>
</dbReference>
<feature type="binding site" evidence="5">
    <location>
        <position position="265"/>
    </location>
    <ligand>
        <name>substrate</name>
    </ligand>
</feature>
<evidence type="ECO:0000256" key="1">
    <source>
        <dbReference type="ARBA" id="ARBA00010178"/>
    </source>
</evidence>
<feature type="binding site" evidence="5">
    <location>
        <position position="367"/>
    </location>
    <ligand>
        <name>Zn(2+)</name>
        <dbReference type="ChEBI" id="CHEBI:29105"/>
    </ligand>
</feature>
<comment type="function">
    <text evidence="5">Catalyzes the sequential NAD-dependent oxidations of L-histidinol to L-histidinaldehyde and then to L-histidine.</text>
</comment>
<evidence type="ECO:0000256" key="5">
    <source>
        <dbReference type="HAMAP-Rule" id="MF_01024"/>
    </source>
</evidence>
<feature type="binding site" evidence="5">
    <location>
        <position position="426"/>
    </location>
    <ligand>
        <name>substrate</name>
    </ligand>
</feature>
<feature type="binding site" evidence="5">
    <location>
        <position position="268"/>
    </location>
    <ligand>
        <name>substrate</name>
    </ligand>
</feature>
<evidence type="ECO:0000256" key="3">
    <source>
        <dbReference type="ARBA" id="ARBA00022833"/>
    </source>
</evidence>
<feature type="binding site" evidence="5">
    <location>
        <position position="268"/>
    </location>
    <ligand>
        <name>Zn(2+)</name>
        <dbReference type="ChEBI" id="CHEBI:29105"/>
    </ligand>
</feature>
<feature type="active site" description="Proton acceptor" evidence="5">
    <location>
        <position position="333"/>
    </location>
</feature>
<dbReference type="Gene3D" id="3.40.50.1980">
    <property type="entry name" value="Nitrogenase molybdenum iron protein domain"/>
    <property type="match status" value="2"/>
</dbReference>
<dbReference type="Proteomes" id="UP001589891">
    <property type="component" value="Unassembled WGS sequence"/>
</dbReference>
<dbReference type="NCBIfam" id="TIGR00069">
    <property type="entry name" value="hisD"/>
    <property type="match status" value="1"/>
</dbReference>
<feature type="binding site" evidence="5">
    <location>
        <position position="421"/>
    </location>
    <ligand>
        <name>substrate</name>
    </ligand>
</feature>
<evidence type="ECO:0000256" key="7">
    <source>
        <dbReference type="RuleBase" id="RU004175"/>
    </source>
</evidence>
<comment type="pathway">
    <text evidence="5">Amino-acid biosynthesis; L-histidine biosynthesis; L-histidine from 5-phospho-alpha-D-ribose 1-diphosphate: step 9/9.</text>
</comment>
<dbReference type="PIRSF" id="PIRSF000099">
    <property type="entry name" value="Histidinol_dh"/>
    <property type="match status" value="1"/>
</dbReference>
<keyword evidence="5" id="KW-0520">NAD</keyword>
<evidence type="ECO:0000313" key="8">
    <source>
        <dbReference type="EMBL" id="MFC0711677.1"/>
    </source>
</evidence>
<organism evidence="8 9">
    <name type="scientific">Azorhizophilus paspali</name>
    <name type="common">Azotobacter paspali</name>
    <dbReference type="NCBI Taxonomy" id="69963"/>
    <lineage>
        <taxon>Bacteria</taxon>
        <taxon>Pseudomonadati</taxon>
        <taxon>Pseudomonadota</taxon>
        <taxon>Gammaproteobacteria</taxon>
        <taxon>Pseudomonadales</taxon>
        <taxon>Pseudomonadaceae</taxon>
        <taxon>Azorhizophilus</taxon>
    </lineage>
</organism>
<feature type="binding site" evidence="5">
    <location>
        <position position="334"/>
    </location>
    <ligand>
        <name>substrate</name>
    </ligand>
</feature>
<protein>
    <recommendedName>
        <fullName evidence="5">Histidinol dehydrogenase</fullName>
        <shortName evidence="5">HDH</shortName>
        <ecNumber evidence="5">1.1.1.23</ecNumber>
    </recommendedName>
</protein>
<dbReference type="PANTHER" id="PTHR21256:SF2">
    <property type="entry name" value="HISTIDINE BIOSYNTHESIS TRIFUNCTIONAL PROTEIN"/>
    <property type="match status" value="1"/>
</dbReference>
<feature type="binding site" evidence="5">
    <location>
        <position position="197"/>
    </location>
    <ligand>
        <name>NAD(+)</name>
        <dbReference type="ChEBI" id="CHEBI:57540"/>
    </ligand>
</feature>
<feature type="binding site" evidence="5">
    <location>
        <position position="243"/>
    </location>
    <ligand>
        <name>substrate</name>
    </ligand>
</feature>
<dbReference type="EC" id="1.1.1.23" evidence="5"/>
<feature type="binding site" evidence="5">
    <location>
        <position position="136"/>
    </location>
    <ligand>
        <name>NAD(+)</name>
        <dbReference type="ChEBI" id="CHEBI:57540"/>
    </ligand>
</feature>
<comment type="similarity">
    <text evidence="1 5 6 7">Belongs to the histidinol dehydrogenase family.</text>
</comment>
<dbReference type="Gene3D" id="1.20.5.1300">
    <property type="match status" value="1"/>
</dbReference>
<keyword evidence="5" id="KW-0368">Histidine biosynthesis</keyword>